<sequence length="570" mass="62553">MKTARTKKTFLSLLSLGLLMCMPFSEGQVFAADGMKANTVRMEQGDFLAGPGIAVASTESGLVQGYVRKGIYTYHGVPYAEAKERFVRAERVTPWQGVRLAFDYGAIAPQEKGGFLNTTWEDPAREFPMDNNCQNLNIWTPGIADGKNRPVMVWLHGGGFSAGSSAEIPAYDGANLSREGDVVVVSVNHRLNVLGHFDLSAYGEKYRNADNVGIYDLVDALRWVRDNIAQFGGDPANVTIFGESGGGAKVLALMTTPYAKGLFHKGIVESGAAPTMGPVFMPKEAAARVTELTLEKLGITAERIEEIQTIPYEHLTTASNEALKQAGEEFKVPQALGTGYGMSWEPVIDGDFMPTNPVTADGFAAAGKDIPLLIGSNRTEWTNFSDIMQMERAQSDNKNTWSTEEVDRRLRDAYGDKAEKIAAAFLRAYPQKKRADALYVDTMIRLPIKEIMDHKAMQGGVPVYAYLFAWDSPMMGGVYMSYHTAEIPFVFHNIDRAEKSIGTSAEAKKLEAQMSRAWINFARTGKPETPGMPNWDAYTLQGGATMMFDADTKLVHHHDAELLKLLAPAQ</sequence>
<keyword evidence="6" id="KW-1185">Reference proteome</keyword>
<dbReference type="AlphaFoldDB" id="A0A7G7VI68"/>
<keyword evidence="2 3" id="KW-0378">Hydrolase</keyword>
<dbReference type="RefSeq" id="WP_185979924.1">
    <property type="nucleotide sequence ID" value="NZ_CP060204.1"/>
</dbReference>
<dbReference type="InterPro" id="IPR002018">
    <property type="entry name" value="CarbesteraseB"/>
</dbReference>
<feature type="chain" id="PRO_5029035498" description="Carboxylic ester hydrolase" evidence="3">
    <location>
        <begin position="32"/>
        <end position="570"/>
    </location>
</feature>
<dbReference type="PANTHER" id="PTHR11559">
    <property type="entry name" value="CARBOXYLESTERASE"/>
    <property type="match status" value="1"/>
</dbReference>
<keyword evidence="3" id="KW-0732">Signal</keyword>
<reference evidence="5 6" key="1">
    <citation type="submission" date="2020-07" db="EMBL/GenBank/DDBJ databases">
        <title>Complete genome and description of Selenomonas timonensis sp. nov., a new bacterium isolated from a gingivitis subject.</title>
        <authorList>
            <person name="Antezack A."/>
        </authorList>
    </citation>
    <scope>NUCLEOTIDE SEQUENCE [LARGE SCALE GENOMIC DNA]</scope>
    <source>
        <strain evidence="5 6">Marseille-Q3039</strain>
    </source>
</reference>
<feature type="signal peptide" evidence="3">
    <location>
        <begin position="1"/>
        <end position="31"/>
    </location>
</feature>
<dbReference type="SUPFAM" id="SSF53474">
    <property type="entry name" value="alpha/beta-Hydrolases"/>
    <property type="match status" value="1"/>
</dbReference>
<evidence type="ECO:0000313" key="5">
    <source>
        <dbReference type="EMBL" id="QNH53811.1"/>
    </source>
</evidence>
<evidence type="ECO:0000256" key="2">
    <source>
        <dbReference type="ARBA" id="ARBA00022801"/>
    </source>
</evidence>
<feature type="domain" description="Carboxylesterase type B" evidence="4">
    <location>
        <begin position="56"/>
        <end position="553"/>
    </location>
</feature>
<dbReference type="Pfam" id="PF00135">
    <property type="entry name" value="COesterase"/>
    <property type="match status" value="1"/>
</dbReference>
<dbReference type="PROSITE" id="PS00122">
    <property type="entry name" value="CARBOXYLESTERASE_B_1"/>
    <property type="match status" value="1"/>
</dbReference>
<dbReference type="Proteomes" id="UP000515480">
    <property type="component" value="Chromosome"/>
</dbReference>
<dbReference type="EMBL" id="CP060204">
    <property type="protein sequence ID" value="QNH53811.1"/>
    <property type="molecule type" value="Genomic_DNA"/>
</dbReference>
<comment type="similarity">
    <text evidence="1 3">Belongs to the type-B carboxylesterase/lipase family.</text>
</comment>
<protein>
    <recommendedName>
        <fullName evidence="3">Carboxylic ester hydrolase</fullName>
        <ecNumber evidence="3">3.1.1.-</ecNumber>
    </recommendedName>
</protein>
<evidence type="ECO:0000259" key="4">
    <source>
        <dbReference type="Pfam" id="PF00135"/>
    </source>
</evidence>
<gene>
    <name evidence="5" type="ORF">H1B31_07985</name>
</gene>
<dbReference type="InterPro" id="IPR019826">
    <property type="entry name" value="Carboxylesterase_B_AS"/>
</dbReference>
<dbReference type="InterPro" id="IPR029058">
    <property type="entry name" value="AB_hydrolase_fold"/>
</dbReference>
<dbReference type="InterPro" id="IPR050309">
    <property type="entry name" value="Type-B_Carboxylest/Lipase"/>
</dbReference>
<evidence type="ECO:0000256" key="1">
    <source>
        <dbReference type="ARBA" id="ARBA00005964"/>
    </source>
</evidence>
<dbReference type="GO" id="GO:0016787">
    <property type="term" value="F:hydrolase activity"/>
    <property type="evidence" value="ECO:0007669"/>
    <property type="project" value="UniProtKB-KW"/>
</dbReference>
<dbReference type="EC" id="3.1.1.-" evidence="3"/>
<dbReference type="Gene3D" id="3.40.50.1820">
    <property type="entry name" value="alpha/beta hydrolase"/>
    <property type="match status" value="1"/>
</dbReference>
<accession>A0A7G7VI68</accession>
<dbReference type="KEGG" id="stim:H1B31_07985"/>
<name>A0A7G7VI68_9FIRM</name>
<evidence type="ECO:0000313" key="6">
    <source>
        <dbReference type="Proteomes" id="UP000515480"/>
    </source>
</evidence>
<organism evidence="5 6">
    <name type="scientific">Selenomonas timonae</name>
    <dbReference type="NCBI Taxonomy" id="2754044"/>
    <lineage>
        <taxon>Bacteria</taxon>
        <taxon>Bacillati</taxon>
        <taxon>Bacillota</taxon>
        <taxon>Negativicutes</taxon>
        <taxon>Selenomonadales</taxon>
        <taxon>Selenomonadaceae</taxon>
        <taxon>Selenomonas</taxon>
    </lineage>
</organism>
<proteinExistence type="inferred from homology"/>
<evidence type="ECO:0000256" key="3">
    <source>
        <dbReference type="RuleBase" id="RU361235"/>
    </source>
</evidence>